<dbReference type="Proteomes" id="UP000654075">
    <property type="component" value="Unassembled WGS sequence"/>
</dbReference>
<evidence type="ECO:0008006" key="5">
    <source>
        <dbReference type="Google" id="ProtNLM"/>
    </source>
</evidence>
<feature type="repeat" description="PPR" evidence="2">
    <location>
        <begin position="97"/>
        <end position="131"/>
    </location>
</feature>
<dbReference type="PANTHER" id="PTHR47447:SF17">
    <property type="entry name" value="OS12G0638900 PROTEIN"/>
    <property type="match status" value="1"/>
</dbReference>
<evidence type="ECO:0000256" key="1">
    <source>
        <dbReference type="ARBA" id="ARBA00022737"/>
    </source>
</evidence>
<dbReference type="Gene3D" id="1.25.40.10">
    <property type="entry name" value="Tetratricopeptide repeat domain"/>
    <property type="match status" value="1"/>
</dbReference>
<name>A0A813HFC7_POLGL</name>
<dbReference type="Pfam" id="PF13041">
    <property type="entry name" value="PPR_2"/>
    <property type="match status" value="1"/>
</dbReference>
<evidence type="ECO:0000256" key="2">
    <source>
        <dbReference type="PROSITE-ProRule" id="PRU00708"/>
    </source>
</evidence>
<dbReference type="AlphaFoldDB" id="A0A813HFC7"/>
<comment type="caution">
    <text evidence="3">The sequence shown here is derived from an EMBL/GenBank/DDBJ whole genome shotgun (WGS) entry which is preliminary data.</text>
</comment>
<dbReference type="InterPro" id="IPR002885">
    <property type="entry name" value="PPR_rpt"/>
</dbReference>
<proteinExistence type="predicted"/>
<dbReference type="Pfam" id="PF01535">
    <property type="entry name" value="PPR"/>
    <property type="match status" value="2"/>
</dbReference>
<accession>A0A813HFC7</accession>
<feature type="non-terminal residue" evidence="3">
    <location>
        <position position="1"/>
    </location>
</feature>
<dbReference type="EMBL" id="CAJNNV010031439">
    <property type="protein sequence ID" value="CAE8636222.1"/>
    <property type="molecule type" value="Genomic_DNA"/>
</dbReference>
<dbReference type="InterPro" id="IPR011990">
    <property type="entry name" value="TPR-like_helical_dom_sf"/>
</dbReference>
<gene>
    <name evidence="3" type="ORF">PGLA1383_LOCUS51724</name>
</gene>
<reference evidence="3" key="1">
    <citation type="submission" date="2021-02" db="EMBL/GenBank/DDBJ databases">
        <authorList>
            <person name="Dougan E. K."/>
            <person name="Rhodes N."/>
            <person name="Thang M."/>
            <person name="Chan C."/>
        </authorList>
    </citation>
    <scope>NUCLEOTIDE SEQUENCE</scope>
</reference>
<sequence>LLGIGQTPSEEEVLEIIDVELDSWGENPRRATRVLSSLARHGLPDVARQVLQLMLARSLEANVFHCNAAIAACAKSRQWQLALSLLGSMPSIRLVQDEISFNAAITACEKGGQWEVALSLLSSMPDLRVSPSDVSYNAAISACEKTATSPEPLEQHDRFQDRPGRNHLQLSHQRLWESRAVAAGTVPFEPHA</sequence>
<evidence type="ECO:0000313" key="3">
    <source>
        <dbReference type="EMBL" id="CAE8636222.1"/>
    </source>
</evidence>
<protein>
    <recommendedName>
        <fullName evidence="5">Pentatricopeptide repeat-containing protein</fullName>
    </recommendedName>
</protein>
<dbReference type="PROSITE" id="PS51375">
    <property type="entry name" value="PPR"/>
    <property type="match status" value="1"/>
</dbReference>
<dbReference type="NCBIfam" id="TIGR00756">
    <property type="entry name" value="PPR"/>
    <property type="match status" value="2"/>
</dbReference>
<keyword evidence="4" id="KW-1185">Reference proteome</keyword>
<evidence type="ECO:0000313" key="4">
    <source>
        <dbReference type="Proteomes" id="UP000654075"/>
    </source>
</evidence>
<organism evidence="3 4">
    <name type="scientific">Polarella glacialis</name>
    <name type="common">Dinoflagellate</name>
    <dbReference type="NCBI Taxonomy" id="89957"/>
    <lineage>
        <taxon>Eukaryota</taxon>
        <taxon>Sar</taxon>
        <taxon>Alveolata</taxon>
        <taxon>Dinophyceae</taxon>
        <taxon>Suessiales</taxon>
        <taxon>Suessiaceae</taxon>
        <taxon>Polarella</taxon>
    </lineage>
</organism>
<dbReference type="OrthoDB" id="185373at2759"/>
<dbReference type="PANTHER" id="PTHR47447">
    <property type="entry name" value="OS03G0856100 PROTEIN"/>
    <property type="match status" value="1"/>
</dbReference>
<keyword evidence="1" id="KW-0677">Repeat</keyword>